<dbReference type="RefSeq" id="XP_020895000.1">
    <property type="nucleotide sequence ID" value="XM_021039341.2"/>
</dbReference>
<sequence length="214" mass="24632">MEDMAQQSHVQCVSTPDAEPNGGIFPSSIEEQGHDPTRVRLMLFDLSSPQFKFGYYSLGIMADEHRDEILSALIKLQNYKPIGFVNEPEPDGSEPMHYMWSVQMKNKVAIEVYLLNDVNLNANQCEIKFILQEREVKRETIESKPAYSRLQTDICAEVQFTIQARCDTSKGARFRVVVRSDIETKSKDYNCLFMREPPKYRVDRVAHPVVTGRH</sequence>
<feature type="region of interest" description="Disordered" evidence="1">
    <location>
        <begin position="1"/>
        <end position="31"/>
    </location>
</feature>
<evidence type="ECO:0000313" key="2">
    <source>
        <dbReference type="EnsemblMetazoa" id="XP_020895000.1"/>
    </source>
</evidence>
<accession>A0A913WW22</accession>
<name>A0A913WW22_EXADI</name>
<feature type="compositionally biased region" description="Polar residues" evidence="1">
    <location>
        <begin position="1"/>
        <end position="14"/>
    </location>
</feature>
<protein>
    <submittedName>
        <fullName evidence="2">Uncharacterized protein</fullName>
    </submittedName>
</protein>
<organism evidence="2 3">
    <name type="scientific">Exaiptasia diaphana</name>
    <name type="common">Tropical sea anemone</name>
    <name type="synonym">Aiptasia pulchella</name>
    <dbReference type="NCBI Taxonomy" id="2652724"/>
    <lineage>
        <taxon>Eukaryota</taxon>
        <taxon>Metazoa</taxon>
        <taxon>Cnidaria</taxon>
        <taxon>Anthozoa</taxon>
        <taxon>Hexacorallia</taxon>
        <taxon>Actiniaria</taxon>
        <taxon>Aiptasiidae</taxon>
        <taxon>Exaiptasia</taxon>
    </lineage>
</organism>
<keyword evidence="3" id="KW-1185">Reference proteome</keyword>
<dbReference type="KEGG" id="epa:110234000"/>
<dbReference type="EnsemblMetazoa" id="XM_021039341.2">
    <property type="protein sequence ID" value="XP_020895000.1"/>
    <property type="gene ID" value="LOC110234000"/>
</dbReference>
<evidence type="ECO:0000313" key="3">
    <source>
        <dbReference type="Proteomes" id="UP000887567"/>
    </source>
</evidence>
<dbReference type="GeneID" id="110234000"/>
<dbReference type="Proteomes" id="UP000887567">
    <property type="component" value="Unplaced"/>
</dbReference>
<reference evidence="2" key="1">
    <citation type="submission" date="2022-11" db="UniProtKB">
        <authorList>
            <consortium name="EnsemblMetazoa"/>
        </authorList>
    </citation>
    <scope>IDENTIFICATION</scope>
</reference>
<dbReference type="AlphaFoldDB" id="A0A913WW22"/>
<evidence type="ECO:0000256" key="1">
    <source>
        <dbReference type="SAM" id="MobiDB-lite"/>
    </source>
</evidence>
<proteinExistence type="predicted"/>